<dbReference type="PIRSF" id="PIRSF031644">
    <property type="entry name" value="UCP031644"/>
    <property type="match status" value="1"/>
</dbReference>
<dbReference type="Gene3D" id="3.20.80.10">
    <property type="entry name" value="Regulatory factor, effector binding domain"/>
    <property type="match status" value="1"/>
</dbReference>
<gene>
    <name evidence="2" type="ORF">GCM10008013_31360</name>
</gene>
<accession>A0ABQ1YLJ9</accession>
<sequence>MLIMKHEWKKHEKSLYLPKNKPELIIVPSFNFFTIEGSGNPNQESFSEAVGVLYSLSYGIKMSPKKGIIPNGYFEHSIYPLEGIWDISDEAKANNNHTLDKNELVYKIMIRQPDFVTKELACEIIETVKSKKPHPLLEKVQFEAIEDGLSVQILHTGPYDNEPESFELMDQYCSANGLVRTVLTHREIYITDARKTAIDKLKTVLRISVKHLEH</sequence>
<evidence type="ECO:0000259" key="1">
    <source>
        <dbReference type="Pfam" id="PF06445"/>
    </source>
</evidence>
<dbReference type="Pfam" id="PF06445">
    <property type="entry name" value="GyrI-like"/>
    <property type="match status" value="1"/>
</dbReference>
<proteinExistence type="predicted"/>
<name>A0ABQ1YLJ9_9BACL</name>
<reference evidence="3" key="1">
    <citation type="journal article" date="2019" name="Int. J. Syst. Evol. Microbiol.">
        <title>The Global Catalogue of Microorganisms (GCM) 10K type strain sequencing project: providing services to taxonomists for standard genome sequencing and annotation.</title>
        <authorList>
            <consortium name="The Broad Institute Genomics Platform"/>
            <consortium name="The Broad Institute Genome Sequencing Center for Infectious Disease"/>
            <person name="Wu L."/>
            <person name="Ma J."/>
        </authorList>
    </citation>
    <scope>NUCLEOTIDE SEQUENCE [LARGE SCALE GENOMIC DNA]</scope>
    <source>
        <strain evidence="3">CGMCC 1.12769</strain>
    </source>
</reference>
<dbReference type="InterPro" id="IPR011256">
    <property type="entry name" value="Reg_factor_effector_dom_sf"/>
</dbReference>
<dbReference type="Proteomes" id="UP000659344">
    <property type="component" value="Unassembled WGS sequence"/>
</dbReference>
<feature type="domain" description="GyrI-like small molecule binding" evidence="1">
    <location>
        <begin position="22"/>
        <end position="209"/>
    </location>
</feature>
<dbReference type="EMBL" id="BMFT01000001">
    <property type="protein sequence ID" value="GGH29006.1"/>
    <property type="molecule type" value="Genomic_DNA"/>
</dbReference>
<comment type="caution">
    <text evidence="2">The sequence shown here is derived from an EMBL/GenBank/DDBJ whole genome shotgun (WGS) entry which is preliminary data.</text>
</comment>
<organism evidence="2 3">
    <name type="scientific">Paenibacillus segetis</name>
    <dbReference type="NCBI Taxonomy" id="1325360"/>
    <lineage>
        <taxon>Bacteria</taxon>
        <taxon>Bacillati</taxon>
        <taxon>Bacillota</taxon>
        <taxon>Bacilli</taxon>
        <taxon>Bacillales</taxon>
        <taxon>Paenibacillaceae</taxon>
        <taxon>Paenibacillus</taxon>
    </lineage>
</organism>
<dbReference type="SUPFAM" id="SSF55136">
    <property type="entry name" value="Probable bacterial effector-binding domain"/>
    <property type="match status" value="1"/>
</dbReference>
<evidence type="ECO:0000313" key="2">
    <source>
        <dbReference type="EMBL" id="GGH29006.1"/>
    </source>
</evidence>
<dbReference type="InterPro" id="IPR029442">
    <property type="entry name" value="GyrI-like"/>
</dbReference>
<evidence type="ECO:0000313" key="3">
    <source>
        <dbReference type="Proteomes" id="UP000659344"/>
    </source>
</evidence>
<protein>
    <recommendedName>
        <fullName evidence="1">GyrI-like small molecule binding domain-containing protein</fullName>
    </recommendedName>
</protein>
<dbReference type="InterPro" id="IPR008319">
    <property type="entry name" value="GyrI-like_CCH_Lin2189-like"/>
</dbReference>
<keyword evidence="3" id="KW-1185">Reference proteome</keyword>